<keyword evidence="7" id="KW-1185">Reference proteome</keyword>
<gene>
    <name evidence="6" type="ORF">ABID44_002057</name>
</gene>
<keyword evidence="3" id="KW-0238">DNA-binding</keyword>
<dbReference type="PANTHER" id="PTHR30363">
    <property type="entry name" value="HTH-TYPE TRANSCRIPTIONAL REGULATOR SRLR-RELATED"/>
    <property type="match status" value="1"/>
</dbReference>
<evidence type="ECO:0000256" key="1">
    <source>
        <dbReference type="ARBA" id="ARBA00022491"/>
    </source>
</evidence>
<dbReference type="Proteomes" id="UP001549143">
    <property type="component" value="Unassembled WGS sequence"/>
</dbReference>
<dbReference type="SUPFAM" id="SSF46785">
    <property type="entry name" value="Winged helix' DNA-binding domain"/>
    <property type="match status" value="1"/>
</dbReference>
<comment type="caution">
    <text evidence="6">The sequence shown here is derived from an EMBL/GenBank/DDBJ whole genome shotgun (WGS) entry which is preliminary data.</text>
</comment>
<reference evidence="6 7" key="1">
    <citation type="submission" date="2024-06" db="EMBL/GenBank/DDBJ databases">
        <title>Genomic Encyclopedia of Type Strains, Phase IV (KMG-IV): sequencing the most valuable type-strain genomes for metagenomic binning, comparative biology and taxonomic classification.</title>
        <authorList>
            <person name="Goeker M."/>
        </authorList>
    </citation>
    <scope>NUCLEOTIDE SEQUENCE [LARGE SCALE GENOMIC DNA]</scope>
    <source>
        <strain evidence="6 7">DSM 19730</strain>
    </source>
</reference>
<evidence type="ECO:0000313" key="6">
    <source>
        <dbReference type="EMBL" id="MET3661729.1"/>
    </source>
</evidence>
<dbReference type="Gene3D" id="1.10.10.10">
    <property type="entry name" value="Winged helix-like DNA-binding domain superfamily/Winged helix DNA-binding domain"/>
    <property type="match status" value="1"/>
</dbReference>
<dbReference type="InterPro" id="IPR001034">
    <property type="entry name" value="DeoR_HTH"/>
</dbReference>
<evidence type="ECO:0000256" key="4">
    <source>
        <dbReference type="ARBA" id="ARBA00023163"/>
    </source>
</evidence>
<dbReference type="InterPro" id="IPR036390">
    <property type="entry name" value="WH_DNA-bd_sf"/>
</dbReference>
<sequence length="259" mass="27971">MKIRKDDRQAHILSALENNPALRVNQLAKEFGVTTETIRRDLAALAQLGSINRTYGGAVRTGNQFEPALTDRLKLLVRERRMIARHAVDLHANGDALLLGGGATMLQFARVLCGIQHRMVVITPALSIAQELAVNPRIEVMLLPGVLDAQEHMVTGPETLRAIEKFHAPIAIIGASGMNAEGVSEAMPSVGEIYMAMLANADRGVILADHSKFDKRALILLSEWNRKLSLITDRAPGGALSAAMERGGAEIVLAPPGRE</sequence>
<proteinExistence type="predicted"/>
<dbReference type="InterPro" id="IPR050313">
    <property type="entry name" value="Carb_Metab_HTH_regulators"/>
</dbReference>
<dbReference type="InterPro" id="IPR036388">
    <property type="entry name" value="WH-like_DNA-bd_sf"/>
</dbReference>
<feature type="domain" description="HTH deoR-type" evidence="5">
    <location>
        <begin position="5"/>
        <end position="60"/>
    </location>
</feature>
<dbReference type="InterPro" id="IPR014036">
    <property type="entry name" value="DeoR-like_C"/>
</dbReference>
<evidence type="ECO:0000259" key="5">
    <source>
        <dbReference type="PROSITE" id="PS51000"/>
    </source>
</evidence>
<keyword evidence="2" id="KW-0805">Transcription regulation</keyword>
<dbReference type="PANTHER" id="PTHR30363:SF4">
    <property type="entry name" value="GLYCEROL-3-PHOSPHATE REGULON REPRESSOR"/>
    <property type="match status" value="1"/>
</dbReference>
<dbReference type="Gene3D" id="3.40.50.1360">
    <property type="match status" value="1"/>
</dbReference>
<dbReference type="InterPro" id="IPR037171">
    <property type="entry name" value="NagB/RpiA_transferase-like"/>
</dbReference>
<dbReference type="RefSeq" id="WP_354151601.1">
    <property type="nucleotide sequence ID" value="NZ_JBEPMN010000006.1"/>
</dbReference>
<name>A0ABV2KNV5_9HYPH</name>
<dbReference type="SMART" id="SM00420">
    <property type="entry name" value="HTH_DEOR"/>
    <property type="match status" value="1"/>
</dbReference>
<accession>A0ABV2KNV5</accession>
<dbReference type="InterPro" id="IPR018356">
    <property type="entry name" value="Tscrpt_reg_HTH_DeoR_CS"/>
</dbReference>
<dbReference type="EMBL" id="JBEPMN010000006">
    <property type="protein sequence ID" value="MET3661729.1"/>
    <property type="molecule type" value="Genomic_DNA"/>
</dbReference>
<dbReference type="Pfam" id="PF08220">
    <property type="entry name" value="HTH_DeoR"/>
    <property type="match status" value="1"/>
</dbReference>
<dbReference type="SUPFAM" id="SSF100950">
    <property type="entry name" value="NagB/RpiA/CoA transferase-like"/>
    <property type="match status" value="1"/>
</dbReference>
<evidence type="ECO:0000256" key="2">
    <source>
        <dbReference type="ARBA" id="ARBA00023015"/>
    </source>
</evidence>
<dbReference type="PROSITE" id="PS00894">
    <property type="entry name" value="HTH_DEOR_1"/>
    <property type="match status" value="1"/>
</dbReference>
<protein>
    <submittedName>
        <fullName evidence="6">DeoR/GlpR family transcriptional regulator of sugar metabolism</fullName>
    </submittedName>
</protein>
<evidence type="ECO:0000313" key="7">
    <source>
        <dbReference type="Proteomes" id="UP001549143"/>
    </source>
</evidence>
<dbReference type="Pfam" id="PF00455">
    <property type="entry name" value="DeoRC"/>
    <property type="match status" value="1"/>
</dbReference>
<keyword evidence="4" id="KW-0804">Transcription</keyword>
<organism evidence="6 7">
    <name type="scientific">Aquamicrobium ahrensii</name>
    <dbReference type="NCBI Taxonomy" id="469551"/>
    <lineage>
        <taxon>Bacteria</taxon>
        <taxon>Pseudomonadati</taxon>
        <taxon>Pseudomonadota</taxon>
        <taxon>Alphaproteobacteria</taxon>
        <taxon>Hyphomicrobiales</taxon>
        <taxon>Phyllobacteriaceae</taxon>
        <taxon>Aquamicrobium</taxon>
    </lineage>
</organism>
<dbReference type="SMART" id="SM01134">
    <property type="entry name" value="DeoRC"/>
    <property type="match status" value="1"/>
</dbReference>
<evidence type="ECO:0000256" key="3">
    <source>
        <dbReference type="ARBA" id="ARBA00023125"/>
    </source>
</evidence>
<dbReference type="PRINTS" id="PR00037">
    <property type="entry name" value="HTHLACR"/>
</dbReference>
<keyword evidence="1" id="KW-0678">Repressor</keyword>
<dbReference type="PROSITE" id="PS51000">
    <property type="entry name" value="HTH_DEOR_2"/>
    <property type="match status" value="1"/>
</dbReference>